<dbReference type="NCBIfam" id="TIGR01146">
    <property type="entry name" value="ATPsyn_F1gamma"/>
    <property type="match status" value="1"/>
</dbReference>
<dbReference type="PRINTS" id="PR00126">
    <property type="entry name" value="ATPASEGAMMA"/>
</dbReference>
<name>A0A3B0WBW6_9ZZZZ</name>
<comment type="subcellular location">
    <subcellularLocation>
        <location evidence="2">Membrane</location>
        <topology evidence="2">Peripheral membrane protein</topology>
    </subcellularLocation>
</comment>
<dbReference type="GO" id="GO:0016787">
    <property type="term" value="F:hydrolase activity"/>
    <property type="evidence" value="ECO:0007669"/>
    <property type="project" value="UniProtKB-KW"/>
</dbReference>
<dbReference type="CDD" id="cd12151">
    <property type="entry name" value="F1-ATPase_gamma"/>
    <property type="match status" value="1"/>
</dbReference>
<keyword evidence="10" id="KW-0139">CF(1)</keyword>
<dbReference type="FunFam" id="3.40.1380.10:FF:000006">
    <property type="entry name" value="ATP synthase gamma chain"/>
    <property type="match status" value="1"/>
</dbReference>
<evidence type="ECO:0000256" key="4">
    <source>
        <dbReference type="ARBA" id="ARBA00022448"/>
    </source>
</evidence>
<proteinExistence type="inferred from homology"/>
<evidence type="ECO:0000256" key="5">
    <source>
        <dbReference type="ARBA" id="ARBA00022475"/>
    </source>
</evidence>
<evidence type="ECO:0000256" key="1">
    <source>
        <dbReference type="ARBA" id="ARBA00003456"/>
    </source>
</evidence>
<dbReference type="Gene3D" id="1.10.287.80">
    <property type="entry name" value="ATP synthase, gamma subunit, helix hairpin domain"/>
    <property type="match status" value="1"/>
</dbReference>
<dbReference type="Pfam" id="PF00231">
    <property type="entry name" value="ATP-synt"/>
    <property type="match status" value="1"/>
</dbReference>
<evidence type="ECO:0000256" key="2">
    <source>
        <dbReference type="ARBA" id="ARBA00004170"/>
    </source>
</evidence>
<dbReference type="SUPFAM" id="SSF52943">
    <property type="entry name" value="ATP synthase (F1-ATPase), gamma subunit"/>
    <property type="match status" value="1"/>
</dbReference>
<keyword evidence="11" id="KW-0066">ATP synthesis</keyword>
<sequence>MAGGSKEIRAKISSITNTKKITKAMEMVAASKMRKAQARMEATKPYVEKMKRVISHVAGAHPEYKHPYTQTRDTVKRVGLIMISSDRGLCGGLNSNLFRKAFPQLKAWQDQGIEVDLALVGNKAQSFFRSYGGNVVATISDLGDTPHIEDLIGMIKVVLDKFDSGEIDEVYLVANEFVNTMTQNPVIQKLVPLAASDQTESTHWDYLYEPDAKTALDLLMRRYIEATVFGAIVENTSCEQGARMVAMKSATDNAGDMIDDLKLSYNKARQAAITAEISEIVAGTAAV</sequence>
<keyword evidence="6" id="KW-0997">Cell inner membrane</keyword>
<keyword evidence="9" id="KW-0472">Membrane</keyword>
<keyword evidence="8" id="KW-0406">Ion transport</keyword>
<dbReference type="Gene3D" id="3.40.1380.10">
    <property type="match status" value="1"/>
</dbReference>
<evidence type="ECO:0000256" key="11">
    <source>
        <dbReference type="ARBA" id="ARBA00023310"/>
    </source>
</evidence>
<gene>
    <name evidence="12" type="ORF">MNBD_GAMMA04-1083</name>
</gene>
<evidence type="ECO:0000313" key="12">
    <source>
        <dbReference type="EMBL" id="VAW46859.1"/>
    </source>
</evidence>
<evidence type="ECO:0000256" key="10">
    <source>
        <dbReference type="ARBA" id="ARBA00023196"/>
    </source>
</evidence>
<keyword evidence="7" id="KW-0375">Hydrogen ion transport</keyword>
<dbReference type="PANTHER" id="PTHR11693:SF22">
    <property type="entry name" value="ATP SYNTHASE SUBUNIT GAMMA, MITOCHONDRIAL"/>
    <property type="match status" value="1"/>
</dbReference>
<keyword evidence="12" id="KW-0378">Hydrolase</keyword>
<dbReference type="InterPro" id="IPR000131">
    <property type="entry name" value="ATP_synth_F1_gsu"/>
</dbReference>
<dbReference type="EC" id="3.6.3.14" evidence="12"/>
<dbReference type="EMBL" id="UOFB01000163">
    <property type="protein sequence ID" value="VAW46859.1"/>
    <property type="molecule type" value="Genomic_DNA"/>
</dbReference>
<reference evidence="12" key="1">
    <citation type="submission" date="2018-06" db="EMBL/GenBank/DDBJ databases">
        <authorList>
            <person name="Zhirakovskaya E."/>
        </authorList>
    </citation>
    <scope>NUCLEOTIDE SEQUENCE</scope>
</reference>
<dbReference type="GO" id="GO:0046933">
    <property type="term" value="F:proton-transporting ATP synthase activity, rotational mechanism"/>
    <property type="evidence" value="ECO:0007669"/>
    <property type="project" value="InterPro"/>
</dbReference>
<evidence type="ECO:0000256" key="8">
    <source>
        <dbReference type="ARBA" id="ARBA00023065"/>
    </source>
</evidence>
<dbReference type="NCBIfam" id="NF004144">
    <property type="entry name" value="PRK05621.1-1"/>
    <property type="match status" value="1"/>
</dbReference>
<comment type="similarity">
    <text evidence="3">Belongs to the ATPase gamma chain family.</text>
</comment>
<dbReference type="HAMAP" id="MF_00815">
    <property type="entry name" value="ATP_synth_gamma_bact"/>
    <property type="match status" value="1"/>
</dbReference>
<accession>A0A3B0WBW6</accession>
<dbReference type="GO" id="GO:0045259">
    <property type="term" value="C:proton-transporting ATP synthase complex"/>
    <property type="evidence" value="ECO:0007669"/>
    <property type="project" value="UniProtKB-KW"/>
</dbReference>
<comment type="function">
    <text evidence="1">Produces ATP from ADP in the presence of a proton gradient across the membrane. The gamma chain is believed to be important in regulating ATPase activity and the flow of protons through the CF(0) complex.</text>
</comment>
<dbReference type="AlphaFoldDB" id="A0A3B0WBW6"/>
<dbReference type="PANTHER" id="PTHR11693">
    <property type="entry name" value="ATP SYNTHASE GAMMA CHAIN"/>
    <property type="match status" value="1"/>
</dbReference>
<protein>
    <submittedName>
        <fullName evidence="12">ATP synthase gamma chain</fullName>
        <ecNumber evidence="12">3.6.3.14</ecNumber>
    </submittedName>
</protein>
<keyword evidence="5" id="KW-1003">Cell membrane</keyword>
<evidence type="ECO:0000256" key="3">
    <source>
        <dbReference type="ARBA" id="ARBA00007681"/>
    </source>
</evidence>
<organism evidence="12">
    <name type="scientific">hydrothermal vent metagenome</name>
    <dbReference type="NCBI Taxonomy" id="652676"/>
    <lineage>
        <taxon>unclassified sequences</taxon>
        <taxon>metagenomes</taxon>
        <taxon>ecological metagenomes</taxon>
    </lineage>
</organism>
<evidence type="ECO:0000256" key="6">
    <source>
        <dbReference type="ARBA" id="ARBA00022519"/>
    </source>
</evidence>
<evidence type="ECO:0000256" key="7">
    <source>
        <dbReference type="ARBA" id="ARBA00022781"/>
    </source>
</evidence>
<keyword evidence="4" id="KW-0813">Transport</keyword>
<dbReference type="FunFam" id="1.10.287.80:FF:000005">
    <property type="entry name" value="ATP synthase gamma chain"/>
    <property type="match status" value="1"/>
</dbReference>
<evidence type="ECO:0000256" key="9">
    <source>
        <dbReference type="ARBA" id="ARBA00023136"/>
    </source>
</evidence>
<dbReference type="InterPro" id="IPR035968">
    <property type="entry name" value="ATP_synth_F1_ATPase_gsu"/>
</dbReference>